<evidence type="ECO:0000256" key="6">
    <source>
        <dbReference type="SAM" id="SignalP"/>
    </source>
</evidence>
<keyword evidence="3" id="KW-1133">Transmembrane helix</keyword>
<dbReference type="Pfam" id="PF13103">
    <property type="entry name" value="TonB_2"/>
    <property type="match status" value="1"/>
</dbReference>
<dbReference type="Proteomes" id="UP000410984">
    <property type="component" value="Unassembled WGS sequence"/>
</dbReference>
<dbReference type="NCBIfam" id="TIGR01352">
    <property type="entry name" value="tonB_Cterm"/>
    <property type="match status" value="1"/>
</dbReference>
<sequence length="124" mass="13139">MLSRLSRACLSLILLSVVPVRAQPDVPPTVRRWIATVVTRVGEAGRASTAIPDRTGRVEIRLRITADGSLRDATIERSSGSAQIDARALAAARAASPFGPPPPAVLTEDGTTELSFPLDVSARR</sequence>
<evidence type="ECO:0000259" key="7">
    <source>
        <dbReference type="PROSITE" id="PS52015"/>
    </source>
</evidence>
<name>A0A509E7P0_9HYPH</name>
<dbReference type="GO" id="GO:0055085">
    <property type="term" value="P:transmembrane transport"/>
    <property type="evidence" value="ECO:0007669"/>
    <property type="project" value="InterPro"/>
</dbReference>
<evidence type="ECO:0000313" key="9">
    <source>
        <dbReference type="Proteomes" id="UP000410984"/>
    </source>
</evidence>
<dbReference type="RefSeq" id="WP_185156737.1">
    <property type="nucleotide sequence ID" value="NZ_CABFPH010000005.1"/>
</dbReference>
<dbReference type="InterPro" id="IPR037682">
    <property type="entry name" value="TonB_C"/>
</dbReference>
<feature type="chain" id="PRO_5021497247" description="TonB C-terminal domain-containing protein" evidence="6">
    <location>
        <begin position="23"/>
        <end position="124"/>
    </location>
</feature>
<gene>
    <name evidence="8" type="ORF">MET9862_00711</name>
</gene>
<evidence type="ECO:0000256" key="2">
    <source>
        <dbReference type="ARBA" id="ARBA00022692"/>
    </source>
</evidence>
<dbReference type="SUPFAM" id="SSF74653">
    <property type="entry name" value="TolA/TonB C-terminal domain"/>
    <property type="match status" value="1"/>
</dbReference>
<evidence type="ECO:0000313" key="8">
    <source>
        <dbReference type="EMBL" id="VUD70148.1"/>
    </source>
</evidence>
<feature type="domain" description="TonB C-terminal" evidence="7">
    <location>
        <begin position="30"/>
        <end position="124"/>
    </location>
</feature>
<comment type="subcellular location">
    <subcellularLocation>
        <location evidence="1">Membrane</location>
        <topology evidence="1">Single-pass membrane protein</topology>
    </subcellularLocation>
</comment>
<keyword evidence="9" id="KW-1185">Reference proteome</keyword>
<dbReference type="GO" id="GO:0016020">
    <property type="term" value="C:membrane"/>
    <property type="evidence" value="ECO:0007669"/>
    <property type="project" value="UniProtKB-SubCell"/>
</dbReference>
<dbReference type="InterPro" id="IPR006260">
    <property type="entry name" value="TonB/TolA_C"/>
</dbReference>
<keyword evidence="2" id="KW-0812">Transmembrane</keyword>
<dbReference type="EMBL" id="CABFPH010000005">
    <property type="protein sequence ID" value="VUD70148.1"/>
    <property type="molecule type" value="Genomic_DNA"/>
</dbReference>
<proteinExistence type="predicted"/>
<feature type="region of interest" description="Disordered" evidence="5">
    <location>
        <begin position="93"/>
        <end position="124"/>
    </location>
</feature>
<keyword evidence="6" id="KW-0732">Signal</keyword>
<evidence type="ECO:0000256" key="1">
    <source>
        <dbReference type="ARBA" id="ARBA00004167"/>
    </source>
</evidence>
<reference evidence="8 9" key="1">
    <citation type="submission" date="2019-06" db="EMBL/GenBank/DDBJ databases">
        <authorList>
            <person name="Rodrigo-Torres L."/>
            <person name="Arahal R. D."/>
            <person name="Lucena T."/>
        </authorList>
    </citation>
    <scope>NUCLEOTIDE SEQUENCE [LARGE SCALE GENOMIC DNA]</scope>
    <source>
        <strain evidence="8 9">SB0023/3</strain>
    </source>
</reference>
<feature type="signal peptide" evidence="6">
    <location>
        <begin position="1"/>
        <end position="22"/>
    </location>
</feature>
<evidence type="ECO:0000256" key="4">
    <source>
        <dbReference type="ARBA" id="ARBA00023136"/>
    </source>
</evidence>
<dbReference type="AlphaFoldDB" id="A0A509E7P0"/>
<organism evidence="8 9">
    <name type="scientific">Methylobacterium symbioticum</name>
    <dbReference type="NCBI Taxonomy" id="2584084"/>
    <lineage>
        <taxon>Bacteria</taxon>
        <taxon>Pseudomonadati</taxon>
        <taxon>Pseudomonadota</taxon>
        <taxon>Alphaproteobacteria</taxon>
        <taxon>Hyphomicrobiales</taxon>
        <taxon>Methylobacteriaceae</taxon>
        <taxon>Methylobacterium</taxon>
    </lineage>
</organism>
<dbReference type="Gene3D" id="3.30.1150.10">
    <property type="match status" value="1"/>
</dbReference>
<dbReference type="PROSITE" id="PS52015">
    <property type="entry name" value="TONB_CTD"/>
    <property type="match status" value="1"/>
</dbReference>
<evidence type="ECO:0000256" key="3">
    <source>
        <dbReference type="ARBA" id="ARBA00022989"/>
    </source>
</evidence>
<keyword evidence="4" id="KW-0472">Membrane</keyword>
<accession>A0A509E7P0</accession>
<evidence type="ECO:0000256" key="5">
    <source>
        <dbReference type="SAM" id="MobiDB-lite"/>
    </source>
</evidence>
<protein>
    <recommendedName>
        <fullName evidence="7">TonB C-terminal domain-containing protein</fullName>
    </recommendedName>
</protein>